<keyword evidence="3" id="KW-1185">Reference proteome</keyword>
<gene>
    <name evidence="2" type="ORF">M5K25_024105</name>
</gene>
<dbReference type="Pfam" id="PF04937">
    <property type="entry name" value="DUF659"/>
    <property type="match status" value="1"/>
</dbReference>
<evidence type="ECO:0000313" key="2">
    <source>
        <dbReference type="EMBL" id="KAL0905667.1"/>
    </source>
</evidence>
<dbReference type="InterPro" id="IPR012337">
    <property type="entry name" value="RNaseH-like_sf"/>
</dbReference>
<dbReference type="EMBL" id="JANQDX010000018">
    <property type="protein sequence ID" value="KAL0905667.1"/>
    <property type="molecule type" value="Genomic_DNA"/>
</dbReference>
<protein>
    <recommendedName>
        <fullName evidence="1">DUF659 domain-containing protein</fullName>
    </recommendedName>
</protein>
<dbReference type="InterPro" id="IPR007021">
    <property type="entry name" value="DUF659"/>
</dbReference>
<dbReference type="AlphaFoldDB" id="A0ABD0U1B2"/>
<dbReference type="Proteomes" id="UP001552299">
    <property type="component" value="Unassembled WGS sequence"/>
</dbReference>
<organism evidence="2 3">
    <name type="scientific">Dendrobium thyrsiflorum</name>
    <name type="common">Pinecone-like raceme dendrobium</name>
    <name type="synonym">Orchid</name>
    <dbReference type="NCBI Taxonomy" id="117978"/>
    <lineage>
        <taxon>Eukaryota</taxon>
        <taxon>Viridiplantae</taxon>
        <taxon>Streptophyta</taxon>
        <taxon>Embryophyta</taxon>
        <taxon>Tracheophyta</taxon>
        <taxon>Spermatophyta</taxon>
        <taxon>Magnoliopsida</taxon>
        <taxon>Liliopsida</taxon>
        <taxon>Asparagales</taxon>
        <taxon>Orchidaceae</taxon>
        <taxon>Epidendroideae</taxon>
        <taxon>Malaxideae</taxon>
        <taxon>Dendrobiinae</taxon>
        <taxon>Dendrobium</taxon>
    </lineage>
</organism>
<feature type="domain" description="DUF659" evidence="1">
    <location>
        <begin position="55"/>
        <end position="111"/>
    </location>
</feature>
<evidence type="ECO:0000259" key="1">
    <source>
        <dbReference type="Pfam" id="PF04937"/>
    </source>
</evidence>
<proteinExistence type="predicted"/>
<dbReference type="PANTHER" id="PTHR32166">
    <property type="entry name" value="OSJNBA0013A04.12 PROTEIN"/>
    <property type="match status" value="1"/>
</dbReference>
<evidence type="ECO:0000313" key="3">
    <source>
        <dbReference type="Proteomes" id="UP001552299"/>
    </source>
</evidence>
<accession>A0ABD0U1B2</accession>
<dbReference type="PANTHER" id="PTHR32166:SF74">
    <property type="entry name" value="OS05G0256350 PROTEIN"/>
    <property type="match status" value="1"/>
</dbReference>
<name>A0ABD0U1B2_DENTH</name>
<sequence length="112" mass="13176">MDFERVGNTERNIKKIKRTWVHIGVTIMFDRWSDVKSRSLINLLINNIYGTVFFKLIEAYGHDIGEHLIVQLVIDNVSAYMVARTKLVEKRKHLYWTPCVTHCINLIFKKLG</sequence>
<reference evidence="2 3" key="1">
    <citation type="journal article" date="2024" name="Plant Biotechnol. J.">
        <title>Dendrobium thyrsiflorum genome and its molecular insights into genes involved in important horticultural traits.</title>
        <authorList>
            <person name="Chen B."/>
            <person name="Wang J.Y."/>
            <person name="Zheng P.J."/>
            <person name="Li K.L."/>
            <person name="Liang Y.M."/>
            <person name="Chen X.F."/>
            <person name="Zhang C."/>
            <person name="Zhao X."/>
            <person name="He X."/>
            <person name="Zhang G.Q."/>
            <person name="Liu Z.J."/>
            <person name="Xu Q."/>
        </authorList>
    </citation>
    <scope>NUCLEOTIDE SEQUENCE [LARGE SCALE GENOMIC DNA]</scope>
    <source>
        <strain evidence="2">GZMU011</strain>
    </source>
</reference>
<dbReference type="SUPFAM" id="SSF53098">
    <property type="entry name" value="Ribonuclease H-like"/>
    <property type="match status" value="1"/>
</dbReference>
<comment type="caution">
    <text evidence="2">The sequence shown here is derived from an EMBL/GenBank/DDBJ whole genome shotgun (WGS) entry which is preliminary data.</text>
</comment>